<evidence type="ECO:0000313" key="3">
    <source>
        <dbReference type="Proteomes" id="UP001302676"/>
    </source>
</evidence>
<proteinExistence type="predicted"/>
<comment type="caution">
    <text evidence="2">The sequence shown here is derived from an EMBL/GenBank/DDBJ whole genome shotgun (WGS) entry which is preliminary data.</text>
</comment>
<protein>
    <submittedName>
        <fullName evidence="2">Uncharacterized protein</fullName>
    </submittedName>
</protein>
<evidence type="ECO:0000313" key="2">
    <source>
        <dbReference type="EMBL" id="KAK4146512.1"/>
    </source>
</evidence>
<dbReference type="RefSeq" id="XP_062639883.1">
    <property type="nucleotide sequence ID" value="XM_062779670.1"/>
</dbReference>
<dbReference type="EMBL" id="MU853561">
    <property type="protein sequence ID" value="KAK4146512.1"/>
    <property type="molecule type" value="Genomic_DNA"/>
</dbReference>
<feature type="region of interest" description="Disordered" evidence="1">
    <location>
        <begin position="171"/>
        <end position="227"/>
    </location>
</feature>
<feature type="compositionally biased region" description="Low complexity" evidence="1">
    <location>
        <begin position="196"/>
        <end position="215"/>
    </location>
</feature>
<feature type="region of interest" description="Disordered" evidence="1">
    <location>
        <begin position="1"/>
        <end position="37"/>
    </location>
</feature>
<accession>A0AAN6ZPW4</accession>
<dbReference type="Proteomes" id="UP001302676">
    <property type="component" value="Unassembled WGS sequence"/>
</dbReference>
<name>A0AAN6ZPW4_9PEZI</name>
<evidence type="ECO:0000256" key="1">
    <source>
        <dbReference type="SAM" id="MobiDB-lite"/>
    </source>
</evidence>
<gene>
    <name evidence="2" type="ORF">C8A04DRAFT_25739</name>
</gene>
<reference evidence="2" key="1">
    <citation type="journal article" date="2023" name="Mol. Phylogenet. Evol.">
        <title>Genome-scale phylogeny and comparative genomics of the fungal order Sordariales.</title>
        <authorList>
            <person name="Hensen N."/>
            <person name="Bonometti L."/>
            <person name="Westerberg I."/>
            <person name="Brannstrom I.O."/>
            <person name="Guillou S."/>
            <person name="Cros-Aarteil S."/>
            <person name="Calhoun S."/>
            <person name="Haridas S."/>
            <person name="Kuo A."/>
            <person name="Mondo S."/>
            <person name="Pangilinan J."/>
            <person name="Riley R."/>
            <person name="LaButti K."/>
            <person name="Andreopoulos B."/>
            <person name="Lipzen A."/>
            <person name="Chen C."/>
            <person name="Yan M."/>
            <person name="Daum C."/>
            <person name="Ng V."/>
            <person name="Clum A."/>
            <person name="Steindorff A."/>
            <person name="Ohm R.A."/>
            <person name="Martin F."/>
            <person name="Silar P."/>
            <person name="Natvig D.O."/>
            <person name="Lalanne C."/>
            <person name="Gautier V."/>
            <person name="Ament-Velasquez S.L."/>
            <person name="Kruys A."/>
            <person name="Hutchinson M.I."/>
            <person name="Powell A.J."/>
            <person name="Barry K."/>
            <person name="Miller A.N."/>
            <person name="Grigoriev I.V."/>
            <person name="Debuchy R."/>
            <person name="Gladieux P."/>
            <person name="Hiltunen Thoren M."/>
            <person name="Johannesson H."/>
        </authorList>
    </citation>
    <scope>NUCLEOTIDE SEQUENCE</scope>
    <source>
        <strain evidence="2">CBS 141.50</strain>
    </source>
</reference>
<sequence>MSTRTTSTQTTGGASSNSNSNSNASTSAAAPSRPTITADTASVEQLEIAKERINDLHWRRAWTFADKDIDYLIAFNKTPAHAALKSRLEAHLTASPNAPTGNNSSGGSNTFQFRLGSATRVPDTLKGEFEVPKELTSVEAGKINATYMKVLEERFRFKSVLIEMAGGKHRTAYMPEMPPASGPSGAPRLAQQGPVGQPRAPQSQQQSPAPQGQQRQGKDAATNTSAR</sequence>
<dbReference type="GeneID" id="87816283"/>
<reference evidence="2" key="2">
    <citation type="submission" date="2023-05" db="EMBL/GenBank/DDBJ databases">
        <authorList>
            <consortium name="Lawrence Berkeley National Laboratory"/>
            <person name="Steindorff A."/>
            <person name="Hensen N."/>
            <person name="Bonometti L."/>
            <person name="Westerberg I."/>
            <person name="Brannstrom I.O."/>
            <person name="Guillou S."/>
            <person name="Cros-Aarteil S."/>
            <person name="Calhoun S."/>
            <person name="Haridas S."/>
            <person name="Kuo A."/>
            <person name="Mondo S."/>
            <person name="Pangilinan J."/>
            <person name="Riley R."/>
            <person name="Labutti K."/>
            <person name="Andreopoulos B."/>
            <person name="Lipzen A."/>
            <person name="Chen C."/>
            <person name="Yanf M."/>
            <person name="Daum C."/>
            <person name="Ng V."/>
            <person name="Clum A."/>
            <person name="Ohm R."/>
            <person name="Martin F."/>
            <person name="Silar P."/>
            <person name="Natvig D."/>
            <person name="Lalanne C."/>
            <person name="Gautier V."/>
            <person name="Ament-Velasquez S.L."/>
            <person name="Kruys A."/>
            <person name="Hutchinson M.I."/>
            <person name="Powell A.J."/>
            <person name="Barry K."/>
            <person name="Miller A.N."/>
            <person name="Grigoriev I.V."/>
            <person name="Debuchy R."/>
            <person name="Gladieux P."/>
            <person name="Thoren M.H."/>
            <person name="Johannesson H."/>
        </authorList>
    </citation>
    <scope>NUCLEOTIDE SEQUENCE</scope>
    <source>
        <strain evidence="2">CBS 141.50</strain>
    </source>
</reference>
<organism evidence="2 3">
    <name type="scientific">Dichotomopilus funicola</name>
    <dbReference type="NCBI Taxonomy" id="1934379"/>
    <lineage>
        <taxon>Eukaryota</taxon>
        <taxon>Fungi</taxon>
        <taxon>Dikarya</taxon>
        <taxon>Ascomycota</taxon>
        <taxon>Pezizomycotina</taxon>
        <taxon>Sordariomycetes</taxon>
        <taxon>Sordariomycetidae</taxon>
        <taxon>Sordariales</taxon>
        <taxon>Chaetomiaceae</taxon>
        <taxon>Dichotomopilus</taxon>
    </lineage>
</organism>
<keyword evidence="3" id="KW-1185">Reference proteome</keyword>
<dbReference type="AlphaFoldDB" id="A0AAN6ZPW4"/>